<dbReference type="Proteomes" id="UP000240572">
    <property type="component" value="Unassembled WGS sequence"/>
</dbReference>
<sequence length="212" mass="21684">MAGKRIILIGGGGHCKSVIDIIEAGGVYEVAGILDVPENKGKTLLGYPVTGTDEDIESLAAAGHTFIITLGQIRSSVLRTKIYERLKACGATLATLAAPTAYVSKHATVGAGTVIMHHATVNAGAVIGLNNIINTGANIEHDAHTGSHCHIATHAVLNGDCHLGEGVFIGSNSVLAQGVHVPDQVVVGAGAVVYKNIQEQGTYAGNPAKKIA</sequence>
<keyword evidence="5" id="KW-0012">Acyltransferase</keyword>
<comment type="caution">
    <text evidence="5">The sequence shown here is derived from an EMBL/GenBank/DDBJ whole genome shotgun (WGS) entry which is preliminary data.</text>
</comment>
<dbReference type="Pfam" id="PF17836">
    <property type="entry name" value="PglD_N"/>
    <property type="match status" value="1"/>
</dbReference>
<feature type="domain" description="PglD N-terminal" evidence="4">
    <location>
        <begin position="5"/>
        <end position="86"/>
    </location>
</feature>
<dbReference type="Gene3D" id="2.160.10.10">
    <property type="entry name" value="Hexapeptide repeat proteins"/>
    <property type="match status" value="1"/>
</dbReference>
<evidence type="ECO:0000313" key="5">
    <source>
        <dbReference type="EMBL" id="PSK94444.1"/>
    </source>
</evidence>
<dbReference type="PANTHER" id="PTHR43300">
    <property type="entry name" value="ACETYLTRANSFERASE"/>
    <property type="match status" value="1"/>
</dbReference>
<dbReference type="InterPro" id="IPR020019">
    <property type="entry name" value="AcTrfase_PglD-like"/>
</dbReference>
<dbReference type="Gene3D" id="3.40.50.20">
    <property type="match status" value="1"/>
</dbReference>
<dbReference type="SUPFAM" id="SSF51161">
    <property type="entry name" value="Trimeric LpxA-like enzymes"/>
    <property type="match status" value="1"/>
</dbReference>
<feature type="binding site" evidence="3">
    <location>
        <position position="150"/>
    </location>
    <ligand>
        <name>acetyl-CoA</name>
        <dbReference type="ChEBI" id="CHEBI:57288"/>
    </ligand>
</feature>
<proteinExistence type="inferred from homology"/>
<evidence type="ECO:0000256" key="2">
    <source>
        <dbReference type="PIRSR" id="PIRSR620019-1"/>
    </source>
</evidence>
<feature type="binding site" evidence="3">
    <location>
        <position position="71"/>
    </location>
    <ligand>
        <name>substrate</name>
    </ligand>
</feature>
<evidence type="ECO:0000256" key="1">
    <source>
        <dbReference type="ARBA" id="ARBA00007274"/>
    </source>
</evidence>
<keyword evidence="6" id="KW-1185">Reference proteome</keyword>
<dbReference type="OrthoDB" id="9801697at2"/>
<feature type="active site" description="Proton acceptor" evidence="2">
    <location>
        <position position="141"/>
    </location>
</feature>
<evidence type="ECO:0000256" key="3">
    <source>
        <dbReference type="PIRSR" id="PIRSR620019-2"/>
    </source>
</evidence>
<dbReference type="Pfam" id="PF14602">
    <property type="entry name" value="Hexapep_2"/>
    <property type="match status" value="1"/>
</dbReference>
<evidence type="ECO:0000313" key="6">
    <source>
        <dbReference type="Proteomes" id="UP000240572"/>
    </source>
</evidence>
<dbReference type="AlphaFoldDB" id="A0A2P8DB47"/>
<dbReference type="InterPro" id="IPR050179">
    <property type="entry name" value="Trans_hexapeptide_repeat"/>
</dbReference>
<dbReference type="RefSeq" id="WP_106521147.1">
    <property type="nucleotide sequence ID" value="NZ_PYGD01000001.1"/>
</dbReference>
<name>A0A2P8DB47_9BACT</name>
<dbReference type="InterPro" id="IPR041561">
    <property type="entry name" value="PglD_N"/>
</dbReference>
<dbReference type="CDD" id="cd03360">
    <property type="entry name" value="LbH_AT_putative"/>
    <property type="match status" value="1"/>
</dbReference>
<reference evidence="5 6" key="1">
    <citation type="submission" date="2018-03" db="EMBL/GenBank/DDBJ databases">
        <title>Genomic Encyclopedia of Type Strains, Phase III (KMG-III): the genomes of soil and plant-associated and newly described type strains.</title>
        <authorList>
            <person name="Whitman W."/>
        </authorList>
    </citation>
    <scope>NUCLEOTIDE SEQUENCE [LARGE SCALE GENOMIC DNA]</scope>
    <source>
        <strain evidence="5 6">CGMCC 1.12700</strain>
    </source>
</reference>
<dbReference type="PANTHER" id="PTHR43300:SF7">
    <property type="entry name" value="UDP-N-ACETYLBACILLOSAMINE N-ACETYLTRANSFERASE"/>
    <property type="match status" value="1"/>
</dbReference>
<dbReference type="EMBL" id="PYGD01000001">
    <property type="protein sequence ID" value="PSK94444.1"/>
    <property type="molecule type" value="Genomic_DNA"/>
</dbReference>
<dbReference type="InterPro" id="IPR011004">
    <property type="entry name" value="Trimer_LpxA-like_sf"/>
</dbReference>
<feature type="site" description="Increases basicity of active site His" evidence="2">
    <location>
        <position position="142"/>
    </location>
</feature>
<evidence type="ECO:0000259" key="4">
    <source>
        <dbReference type="Pfam" id="PF17836"/>
    </source>
</evidence>
<dbReference type="NCBIfam" id="TIGR03570">
    <property type="entry name" value="NeuD_NnaD"/>
    <property type="match status" value="1"/>
</dbReference>
<dbReference type="GO" id="GO:0016746">
    <property type="term" value="F:acyltransferase activity"/>
    <property type="evidence" value="ECO:0007669"/>
    <property type="project" value="UniProtKB-KW"/>
</dbReference>
<protein>
    <submittedName>
        <fullName evidence="5">Sugar O-acyltransferase (Sialic acid O-acetyltransferase NeuD family)</fullName>
    </submittedName>
</protein>
<gene>
    <name evidence="5" type="ORF">B0I18_101600</name>
</gene>
<dbReference type="InterPro" id="IPR001451">
    <property type="entry name" value="Hexapep"/>
</dbReference>
<organism evidence="5 6">
    <name type="scientific">Taibaiella chishuiensis</name>
    <dbReference type="NCBI Taxonomy" id="1434707"/>
    <lineage>
        <taxon>Bacteria</taxon>
        <taxon>Pseudomonadati</taxon>
        <taxon>Bacteroidota</taxon>
        <taxon>Chitinophagia</taxon>
        <taxon>Chitinophagales</taxon>
        <taxon>Chitinophagaceae</taxon>
        <taxon>Taibaiella</taxon>
    </lineage>
</organism>
<comment type="similarity">
    <text evidence="1">Belongs to the transferase hexapeptide repeat family.</text>
</comment>
<keyword evidence="5" id="KW-0808">Transferase</keyword>
<accession>A0A2P8DB47</accession>